<dbReference type="EMBL" id="GBRH01188515">
    <property type="protein sequence ID" value="JAE09381.1"/>
    <property type="molecule type" value="Transcribed_RNA"/>
</dbReference>
<protein>
    <submittedName>
        <fullName evidence="1">Uncharacterized protein</fullName>
    </submittedName>
</protein>
<evidence type="ECO:0000313" key="1">
    <source>
        <dbReference type="EMBL" id="JAE09381.1"/>
    </source>
</evidence>
<sequence>MIIFLNIVDCTRLVYNLPLLCVV</sequence>
<reference evidence="1" key="1">
    <citation type="submission" date="2014-09" db="EMBL/GenBank/DDBJ databases">
        <authorList>
            <person name="Magalhaes I.L.F."/>
            <person name="Oliveira U."/>
            <person name="Santos F.R."/>
            <person name="Vidigal T.H.D.A."/>
            <person name="Brescovit A.D."/>
            <person name="Santos A.J."/>
        </authorList>
    </citation>
    <scope>NUCLEOTIDE SEQUENCE</scope>
    <source>
        <tissue evidence="1">Shoot tissue taken approximately 20 cm above the soil surface</tissue>
    </source>
</reference>
<accession>A0A0A9FGX2</accession>
<name>A0A0A9FGX2_ARUDO</name>
<proteinExistence type="predicted"/>
<organism evidence="1">
    <name type="scientific">Arundo donax</name>
    <name type="common">Giant reed</name>
    <name type="synonym">Donax arundinaceus</name>
    <dbReference type="NCBI Taxonomy" id="35708"/>
    <lineage>
        <taxon>Eukaryota</taxon>
        <taxon>Viridiplantae</taxon>
        <taxon>Streptophyta</taxon>
        <taxon>Embryophyta</taxon>
        <taxon>Tracheophyta</taxon>
        <taxon>Spermatophyta</taxon>
        <taxon>Magnoliopsida</taxon>
        <taxon>Liliopsida</taxon>
        <taxon>Poales</taxon>
        <taxon>Poaceae</taxon>
        <taxon>PACMAD clade</taxon>
        <taxon>Arundinoideae</taxon>
        <taxon>Arundineae</taxon>
        <taxon>Arundo</taxon>
    </lineage>
</organism>
<dbReference type="AlphaFoldDB" id="A0A0A9FGX2"/>
<reference evidence="1" key="2">
    <citation type="journal article" date="2015" name="Data Brief">
        <title>Shoot transcriptome of the giant reed, Arundo donax.</title>
        <authorList>
            <person name="Barrero R.A."/>
            <person name="Guerrero F.D."/>
            <person name="Moolhuijzen P."/>
            <person name="Goolsby J.A."/>
            <person name="Tidwell J."/>
            <person name="Bellgard S.E."/>
            <person name="Bellgard M.I."/>
        </authorList>
    </citation>
    <scope>NUCLEOTIDE SEQUENCE</scope>
    <source>
        <tissue evidence="1">Shoot tissue taken approximately 20 cm above the soil surface</tissue>
    </source>
</reference>